<organism evidence="1 2">
    <name type="scientific">Swaminathania salitolerans</name>
    <dbReference type="NCBI Taxonomy" id="182838"/>
    <lineage>
        <taxon>Bacteria</taxon>
        <taxon>Pseudomonadati</taxon>
        <taxon>Pseudomonadota</taxon>
        <taxon>Alphaproteobacteria</taxon>
        <taxon>Acetobacterales</taxon>
        <taxon>Acetobacteraceae</taxon>
        <taxon>Swaminathania</taxon>
    </lineage>
</organism>
<proteinExistence type="predicted"/>
<keyword evidence="2" id="KW-1185">Reference proteome</keyword>
<accession>A0A511BR46</accession>
<gene>
    <name evidence="1" type="ORF">SSA02_17250</name>
</gene>
<evidence type="ECO:0000313" key="2">
    <source>
        <dbReference type="Proteomes" id="UP000321405"/>
    </source>
</evidence>
<dbReference type="AlphaFoldDB" id="A0A511BR46"/>
<dbReference type="EMBL" id="BJVC01000003">
    <property type="protein sequence ID" value="GEL02562.1"/>
    <property type="molecule type" value="Genomic_DNA"/>
</dbReference>
<protein>
    <submittedName>
        <fullName evidence="1">Uncharacterized protein</fullName>
    </submittedName>
</protein>
<evidence type="ECO:0000313" key="1">
    <source>
        <dbReference type="EMBL" id="GEL02562.1"/>
    </source>
</evidence>
<dbReference type="Proteomes" id="UP000321405">
    <property type="component" value="Unassembled WGS sequence"/>
</dbReference>
<sequence>MSIRVVWNQTEDISRVFLPNGHRASVNAPMCLSVKGDPYGVREFGVMLDTSNYVRMLLPDEAPESRIS</sequence>
<comment type="caution">
    <text evidence="1">The sequence shown here is derived from an EMBL/GenBank/DDBJ whole genome shotgun (WGS) entry which is preliminary data.</text>
</comment>
<name>A0A511BR46_9PROT</name>
<reference evidence="1 2" key="1">
    <citation type="submission" date="2019-07" db="EMBL/GenBank/DDBJ databases">
        <title>Whole genome shotgun sequence of Swaminathania salitolerans NBRC 104436.</title>
        <authorList>
            <person name="Hosoyama A."/>
            <person name="Uohara A."/>
            <person name="Ohji S."/>
            <person name="Ichikawa N."/>
        </authorList>
    </citation>
    <scope>NUCLEOTIDE SEQUENCE [LARGE SCALE GENOMIC DNA]</scope>
    <source>
        <strain evidence="1 2">NBRC 104436</strain>
    </source>
</reference>